<protein>
    <submittedName>
        <fullName evidence="2">DUF397 domain-containing protein</fullName>
    </submittedName>
</protein>
<dbReference type="Proteomes" id="UP001597063">
    <property type="component" value="Unassembled WGS sequence"/>
</dbReference>
<evidence type="ECO:0000313" key="2">
    <source>
        <dbReference type="EMBL" id="MFD0683648.1"/>
    </source>
</evidence>
<comment type="caution">
    <text evidence="2">The sequence shown here is derived from an EMBL/GenBank/DDBJ whole genome shotgun (WGS) entry which is preliminary data.</text>
</comment>
<keyword evidence="3" id="KW-1185">Reference proteome</keyword>
<name>A0ABW2XEJ3_9ACTN</name>
<dbReference type="EMBL" id="JBHTGP010000003">
    <property type="protein sequence ID" value="MFD0683648.1"/>
    <property type="molecule type" value="Genomic_DNA"/>
</dbReference>
<evidence type="ECO:0000313" key="3">
    <source>
        <dbReference type="Proteomes" id="UP001597063"/>
    </source>
</evidence>
<reference evidence="3" key="1">
    <citation type="journal article" date="2019" name="Int. J. Syst. Evol. Microbiol.">
        <title>The Global Catalogue of Microorganisms (GCM) 10K type strain sequencing project: providing services to taxonomists for standard genome sequencing and annotation.</title>
        <authorList>
            <consortium name="The Broad Institute Genomics Platform"/>
            <consortium name="The Broad Institute Genome Sequencing Center for Infectious Disease"/>
            <person name="Wu L."/>
            <person name="Ma J."/>
        </authorList>
    </citation>
    <scope>NUCLEOTIDE SEQUENCE [LARGE SCALE GENOMIC DNA]</scope>
    <source>
        <strain evidence="3">JCM 9371</strain>
    </source>
</reference>
<evidence type="ECO:0000259" key="1">
    <source>
        <dbReference type="Pfam" id="PF04149"/>
    </source>
</evidence>
<feature type="domain" description="DUF397" evidence="1">
    <location>
        <begin position="4"/>
        <end position="53"/>
    </location>
</feature>
<accession>A0ABW2XEJ3</accession>
<dbReference type="Pfam" id="PF04149">
    <property type="entry name" value="DUF397"/>
    <property type="match status" value="1"/>
</dbReference>
<gene>
    <name evidence="2" type="ORF">ACFQZM_03990</name>
</gene>
<organism evidence="2 3">
    <name type="scientific">Actinomadura fibrosa</name>
    <dbReference type="NCBI Taxonomy" id="111802"/>
    <lineage>
        <taxon>Bacteria</taxon>
        <taxon>Bacillati</taxon>
        <taxon>Actinomycetota</taxon>
        <taxon>Actinomycetes</taxon>
        <taxon>Streptosporangiales</taxon>
        <taxon>Thermomonosporaceae</taxon>
        <taxon>Actinomadura</taxon>
    </lineage>
</organism>
<proteinExistence type="predicted"/>
<dbReference type="RefSeq" id="WP_131754841.1">
    <property type="nucleotide sequence ID" value="NZ_CAACUY010000001.1"/>
</dbReference>
<sequence>MSVRWRKSSYSGGTSQSDCVEVARLAGGVGVRDSKAPGAGHVVIGAAGLAGLFGLIKAGCLDVQ</sequence>
<dbReference type="InterPro" id="IPR007278">
    <property type="entry name" value="DUF397"/>
</dbReference>